<name>A0A7Y0EKU3_9CLOT</name>
<dbReference type="Proteomes" id="UP000537131">
    <property type="component" value="Unassembled WGS sequence"/>
</dbReference>
<dbReference type="RefSeq" id="WP_169299918.1">
    <property type="nucleotide sequence ID" value="NZ_JABBNI010000065.1"/>
</dbReference>
<dbReference type="EMBL" id="JABBNI010000065">
    <property type="protein sequence ID" value="NMM65329.1"/>
    <property type="molecule type" value="Genomic_DNA"/>
</dbReference>
<reference evidence="1 2" key="2">
    <citation type="submission" date="2020-06" db="EMBL/GenBank/DDBJ databases">
        <title>Complete Genome Sequence of Clostridium muelleri sp. nov. P21T, an Acid-Alcohol Producing Acetogen Isolated from Old Hay.</title>
        <authorList>
            <person name="Duncan K.E."/>
            <person name="Tanner R.S."/>
        </authorList>
    </citation>
    <scope>NUCLEOTIDE SEQUENCE [LARGE SCALE GENOMIC DNA]</scope>
    <source>
        <strain evidence="1 2">P21</strain>
    </source>
</reference>
<dbReference type="AlphaFoldDB" id="A0A7Y0EKU3"/>
<organism evidence="1 2">
    <name type="scientific">Clostridium muellerianum</name>
    <dbReference type="NCBI Taxonomy" id="2716538"/>
    <lineage>
        <taxon>Bacteria</taxon>
        <taxon>Bacillati</taxon>
        <taxon>Bacillota</taxon>
        <taxon>Clostridia</taxon>
        <taxon>Eubacteriales</taxon>
        <taxon>Clostridiaceae</taxon>
        <taxon>Clostridium</taxon>
    </lineage>
</organism>
<evidence type="ECO:0000313" key="1">
    <source>
        <dbReference type="EMBL" id="NMM65329.1"/>
    </source>
</evidence>
<comment type="caution">
    <text evidence="1">The sequence shown here is derived from an EMBL/GenBank/DDBJ whole genome shotgun (WGS) entry which is preliminary data.</text>
</comment>
<protein>
    <submittedName>
        <fullName evidence="1">Uncharacterized protein</fullName>
    </submittedName>
</protein>
<accession>A0A7Y0EKU3</accession>
<keyword evidence="2" id="KW-1185">Reference proteome</keyword>
<evidence type="ECO:0000313" key="2">
    <source>
        <dbReference type="Proteomes" id="UP000537131"/>
    </source>
</evidence>
<sequence length="128" mass="14864">MNFFKNKDYFSTGILTRKEATSYVRISLVNLGENTEFVDYKVYNWNDEIPFVIESKVVQLDSYESKINDVNIVSMCYGDRLDANLYEVRLSLIHNKSVIASICEIGNSKVYNEGNTIFHSQLNPIKYR</sequence>
<reference evidence="1 2" key="1">
    <citation type="submission" date="2020-04" db="EMBL/GenBank/DDBJ databases">
        <authorList>
            <person name="Doyle D.A."/>
        </authorList>
    </citation>
    <scope>NUCLEOTIDE SEQUENCE [LARGE SCALE GENOMIC DNA]</scope>
    <source>
        <strain evidence="1 2">P21</strain>
    </source>
</reference>
<proteinExistence type="predicted"/>
<gene>
    <name evidence="1" type="ORF">HBE96_22385</name>
</gene>